<dbReference type="EMBL" id="VTFX01000004">
    <property type="protein sequence ID" value="KAD3632979.1"/>
    <property type="molecule type" value="Genomic_DNA"/>
</dbReference>
<comment type="caution">
    <text evidence="2">The sequence shown here is derived from an EMBL/GenBank/DDBJ whole genome shotgun (WGS) entry which is preliminary data.</text>
</comment>
<dbReference type="Proteomes" id="UP000326852">
    <property type="component" value="Unassembled WGS sequence"/>
</dbReference>
<evidence type="ECO:0008006" key="4">
    <source>
        <dbReference type="Google" id="ProtNLM"/>
    </source>
</evidence>
<evidence type="ECO:0000256" key="1">
    <source>
        <dbReference type="SAM" id="MobiDB-lite"/>
    </source>
</evidence>
<dbReference type="InterPro" id="IPR023393">
    <property type="entry name" value="START-like_dom_sf"/>
</dbReference>
<accession>A0A5N6MGW9</accession>
<keyword evidence="3" id="KW-1185">Reference proteome</keyword>
<evidence type="ECO:0000313" key="3">
    <source>
        <dbReference type="Proteomes" id="UP000326852"/>
    </source>
</evidence>
<dbReference type="AlphaFoldDB" id="A0A5N6MGW9"/>
<reference evidence="2 3" key="1">
    <citation type="submission" date="2019-08" db="EMBL/GenBank/DDBJ databases">
        <title>Arthrobacter sp. nov., isolated from plateau pika and Tibetan wild ass.</title>
        <authorList>
            <person name="Ge Y."/>
        </authorList>
    </citation>
    <scope>NUCLEOTIDE SEQUENCE [LARGE SCALE GENOMIC DNA]</scope>
    <source>
        <strain evidence="2 3">785</strain>
    </source>
</reference>
<gene>
    <name evidence="2" type="ORF">GD627_09000</name>
</gene>
<proteinExistence type="predicted"/>
<protein>
    <recommendedName>
        <fullName evidence="4">Polyketide cyclase / dehydrase and lipid transport</fullName>
    </recommendedName>
</protein>
<dbReference type="SUPFAM" id="SSF55961">
    <property type="entry name" value="Bet v1-like"/>
    <property type="match status" value="1"/>
</dbReference>
<dbReference type="RefSeq" id="WP_152272221.1">
    <property type="nucleotide sequence ID" value="NZ_VTFX01000004.1"/>
</dbReference>
<evidence type="ECO:0000313" key="2">
    <source>
        <dbReference type="EMBL" id="KAD3632979.1"/>
    </source>
</evidence>
<sequence length="139" mass="14981">MPGLYILPSSWLLDATPEAVWETIASPDMSWPRWWPGCTLQELATGPSADPGDPIARLLGTTVRLQFQAAPGYRLSVAIHPTRALRPRNIEFDADGDLAGTGRMRLFPASSPGPGWRPGPGSRLGSGWRPGPAWRLIGG</sequence>
<feature type="region of interest" description="Disordered" evidence="1">
    <location>
        <begin position="108"/>
        <end position="129"/>
    </location>
</feature>
<name>A0A5N6MGW9_9MICC</name>
<dbReference type="Gene3D" id="3.30.530.20">
    <property type="match status" value="1"/>
</dbReference>
<organism evidence="2 3">
    <name type="scientific">Arthrobacter yangruifuii</name>
    <dbReference type="NCBI Taxonomy" id="2606616"/>
    <lineage>
        <taxon>Bacteria</taxon>
        <taxon>Bacillati</taxon>
        <taxon>Actinomycetota</taxon>
        <taxon>Actinomycetes</taxon>
        <taxon>Micrococcales</taxon>
        <taxon>Micrococcaceae</taxon>
        <taxon>Arthrobacter</taxon>
    </lineage>
</organism>